<feature type="compositionally biased region" description="Polar residues" evidence="1">
    <location>
        <begin position="297"/>
        <end position="311"/>
    </location>
</feature>
<dbReference type="GO" id="GO:0035091">
    <property type="term" value="F:phosphatidylinositol binding"/>
    <property type="evidence" value="ECO:0007669"/>
    <property type="project" value="InterPro"/>
</dbReference>
<comment type="caution">
    <text evidence="3">The sequence shown here is derived from an EMBL/GenBank/DDBJ whole genome shotgun (WGS) entry which is preliminary data.</text>
</comment>
<organism evidence="3 4">
    <name type="scientific">Mycena metata</name>
    <dbReference type="NCBI Taxonomy" id="1033252"/>
    <lineage>
        <taxon>Eukaryota</taxon>
        <taxon>Fungi</taxon>
        <taxon>Dikarya</taxon>
        <taxon>Basidiomycota</taxon>
        <taxon>Agaricomycotina</taxon>
        <taxon>Agaricomycetes</taxon>
        <taxon>Agaricomycetidae</taxon>
        <taxon>Agaricales</taxon>
        <taxon>Marasmiineae</taxon>
        <taxon>Mycenaceae</taxon>
        <taxon>Mycena</taxon>
    </lineage>
</organism>
<dbReference type="GO" id="GO:0030479">
    <property type="term" value="C:actin cortical patch"/>
    <property type="evidence" value="ECO:0007669"/>
    <property type="project" value="TreeGrafter"/>
</dbReference>
<dbReference type="GO" id="GO:0007034">
    <property type="term" value="P:vacuolar transport"/>
    <property type="evidence" value="ECO:0007669"/>
    <property type="project" value="UniProtKB-ARBA"/>
</dbReference>
<feature type="region of interest" description="Disordered" evidence="1">
    <location>
        <begin position="376"/>
        <end position="576"/>
    </location>
</feature>
<dbReference type="Gene3D" id="1.25.40.90">
    <property type="match status" value="1"/>
</dbReference>
<dbReference type="GO" id="GO:0051666">
    <property type="term" value="P:actin cortical patch localization"/>
    <property type="evidence" value="ECO:0007669"/>
    <property type="project" value="TreeGrafter"/>
</dbReference>
<dbReference type="GO" id="GO:0043130">
    <property type="term" value="F:ubiquitin binding"/>
    <property type="evidence" value="ECO:0007669"/>
    <property type="project" value="InterPro"/>
</dbReference>
<feature type="region of interest" description="Disordered" evidence="1">
    <location>
        <begin position="269"/>
        <end position="317"/>
    </location>
</feature>
<evidence type="ECO:0000313" key="4">
    <source>
        <dbReference type="Proteomes" id="UP001215598"/>
    </source>
</evidence>
<dbReference type="Pfam" id="PF00790">
    <property type="entry name" value="VHS"/>
    <property type="match status" value="1"/>
</dbReference>
<dbReference type="GO" id="GO:0007015">
    <property type="term" value="P:actin filament organization"/>
    <property type="evidence" value="ECO:0007669"/>
    <property type="project" value="InterPro"/>
</dbReference>
<dbReference type="Proteomes" id="UP001215598">
    <property type="component" value="Unassembled WGS sequence"/>
</dbReference>
<dbReference type="SUPFAM" id="SSF48464">
    <property type="entry name" value="ENTH/VHS domain"/>
    <property type="match status" value="1"/>
</dbReference>
<feature type="compositionally biased region" description="Basic and acidic residues" evidence="1">
    <location>
        <begin position="270"/>
        <end position="291"/>
    </location>
</feature>
<protein>
    <recommendedName>
        <fullName evidence="2">VHS domain-containing protein</fullName>
    </recommendedName>
</protein>
<dbReference type="InterPro" id="IPR045007">
    <property type="entry name" value="LSB5"/>
</dbReference>
<dbReference type="PANTHER" id="PTHR47789:SF2">
    <property type="entry name" value="VHS DOMAIN-CONTAINING PROTEIN"/>
    <property type="match status" value="1"/>
</dbReference>
<dbReference type="EMBL" id="JARKIB010000314">
    <property type="protein sequence ID" value="KAJ7715148.1"/>
    <property type="molecule type" value="Genomic_DNA"/>
</dbReference>
<feature type="compositionally biased region" description="Basic and acidic residues" evidence="1">
    <location>
        <begin position="489"/>
        <end position="509"/>
    </location>
</feature>
<feature type="compositionally biased region" description="Low complexity" evidence="1">
    <location>
        <begin position="463"/>
        <end position="488"/>
    </location>
</feature>
<accession>A0AAD7MFE1</accession>
<feature type="non-terminal residue" evidence="3">
    <location>
        <position position="616"/>
    </location>
</feature>
<evidence type="ECO:0000259" key="2">
    <source>
        <dbReference type="PROSITE" id="PS50179"/>
    </source>
</evidence>
<gene>
    <name evidence="3" type="ORF">B0H16DRAFT_1340175</name>
</gene>
<dbReference type="PROSITE" id="PS50179">
    <property type="entry name" value="VHS"/>
    <property type="match status" value="1"/>
</dbReference>
<sequence>GFLTATASEDWALVLDVCDHASATEANAKEAVRALRREFKYGEPAAQLAAARLWAIMLRNSTDTFINQSTAKKFLDTLEDLLTSPNTIPVVRERVMDVLAAAAYANNTHTRDVEKDAGFRGLWRRVRPRDKPEEGMPFDTEDAMFNPPALVGGRAPSLYDVNGNAPVGYDLNGNTPVGHRDRDGEGKHVHGDGKLSRTVRRGIITPEEDMRLLFEECKLAVGNATLLSQSLAMATPEEVNGSVIVEFHRKCIDSQELIFTQIPWASAGAERSRVMKDQEERERDREREREARKRKNSANTLNSIMNPSGNGSVPDLLATPLSTREEDLLAELLAANEQLLEALKLFDDLKRVALEREAEELSRKDVRMDPRQRQYLMEHPNHLSTDAPGGSTSRSRSASPSGARERAPLGHPLPSHPQLVGSGAELTYQAPPHPPPPALVPTLHSPQMQTQMQTLAPPPAAPHGPRLPGASLGLSRTPSPSPSPGGRASLDDDRGHDREHDPRDYFDHGDEYDEEERPVQPSAKALGKRKIMPDLYAGHPADPLASADNLDDRPSTGTHSDPDDDDDDKDTTHMSPARLWAHLHQPAQTFVYDAAAERTAERIREGHAAALVNGVH</sequence>
<dbReference type="CDD" id="cd16980">
    <property type="entry name" value="VHS_Lsb5"/>
    <property type="match status" value="1"/>
</dbReference>
<dbReference type="AlphaFoldDB" id="A0AAD7MFE1"/>
<dbReference type="InterPro" id="IPR002014">
    <property type="entry name" value="VHS_dom"/>
</dbReference>
<proteinExistence type="predicted"/>
<evidence type="ECO:0000313" key="3">
    <source>
        <dbReference type="EMBL" id="KAJ7715148.1"/>
    </source>
</evidence>
<feature type="domain" description="VHS" evidence="2">
    <location>
        <begin position="8"/>
        <end position="99"/>
    </location>
</feature>
<reference evidence="3" key="1">
    <citation type="submission" date="2023-03" db="EMBL/GenBank/DDBJ databases">
        <title>Massive genome expansion in bonnet fungi (Mycena s.s.) driven by repeated elements and novel gene families across ecological guilds.</title>
        <authorList>
            <consortium name="Lawrence Berkeley National Laboratory"/>
            <person name="Harder C.B."/>
            <person name="Miyauchi S."/>
            <person name="Viragh M."/>
            <person name="Kuo A."/>
            <person name="Thoen E."/>
            <person name="Andreopoulos B."/>
            <person name="Lu D."/>
            <person name="Skrede I."/>
            <person name="Drula E."/>
            <person name="Henrissat B."/>
            <person name="Morin E."/>
            <person name="Kohler A."/>
            <person name="Barry K."/>
            <person name="LaButti K."/>
            <person name="Morin E."/>
            <person name="Salamov A."/>
            <person name="Lipzen A."/>
            <person name="Mereny Z."/>
            <person name="Hegedus B."/>
            <person name="Baldrian P."/>
            <person name="Stursova M."/>
            <person name="Weitz H."/>
            <person name="Taylor A."/>
            <person name="Grigoriev I.V."/>
            <person name="Nagy L.G."/>
            <person name="Martin F."/>
            <person name="Kauserud H."/>
        </authorList>
    </citation>
    <scope>NUCLEOTIDE SEQUENCE</scope>
    <source>
        <strain evidence="3">CBHHK182m</strain>
    </source>
</reference>
<dbReference type="GO" id="GO:0006897">
    <property type="term" value="P:endocytosis"/>
    <property type="evidence" value="ECO:0007669"/>
    <property type="project" value="InterPro"/>
</dbReference>
<dbReference type="PANTHER" id="PTHR47789">
    <property type="entry name" value="LAS SEVENTEEN-BINDING PROTEIN 5"/>
    <property type="match status" value="1"/>
</dbReference>
<dbReference type="InterPro" id="IPR008942">
    <property type="entry name" value="ENTH_VHS"/>
</dbReference>
<evidence type="ECO:0000256" key="1">
    <source>
        <dbReference type="SAM" id="MobiDB-lite"/>
    </source>
</evidence>
<keyword evidence="4" id="KW-1185">Reference proteome</keyword>
<name>A0AAD7MFE1_9AGAR</name>
<feature type="compositionally biased region" description="Low complexity" evidence="1">
    <location>
        <begin position="387"/>
        <end position="402"/>
    </location>
</feature>